<dbReference type="RefSeq" id="WP_307161468.1">
    <property type="nucleotide sequence ID" value="NZ_JAUSWV010000002.1"/>
</dbReference>
<sequence length="148" mass="14817">MSMSEPNRKTNEQSAAERVTASKARRTADKATAPAARAAKSAATKTDDAASATKAGVQRSAEVTTGAVQSAAQSASRGVEAGRQAIVATSGQVAATAKTAWTVIAHRKLIAAGVGAGLSVLTATSYAVGRRSGRGPQGPLTRLTGGRI</sequence>
<reference evidence="2 3" key="1">
    <citation type="submission" date="2023-07" db="EMBL/GenBank/DDBJ databases">
        <title>Comparative genomics of wheat-associated soil bacteria to identify genetic determinants of phenazine resistance.</title>
        <authorList>
            <person name="Mouncey N."/>
        </authorList>
    </citation>
    <scope>NUCLEOTIDE SEQUENCE [LARGE SCALE GENOMIC DNA]</scope>
    <source>
        <strain evidence="2 3">B2I6</strain>
    </source>
</reference>
<feature type="region of interest" description="Disordered" evidence="1">
    <location>
        <begin position="1"/>
        <end position="82"/>
    </location>
</feature>
<evidence type="ECO:0000313" key="3">
    <source>
        <dbReference type="Proteomes" id="UP001230654"/>
    </source>
</evidence>
<dbReference type="EMBL" id="JAUSWV010000002">
    <property type="protein sequence ID" value="MDQ0578908.1"/>
    <property type="molecule type" value="Genomic_DNA"/>
</dbReference>
<organism evidence="2 3">
    <name type="scientific">Streptomyces rishiriensis</name>
    <dbReference type="NCBI Taxonomy" id="68264"/>
    <lineage>
        <taxon>Bacteria</taxon>
        <taxon>Bacillati</taxon>
        <taxon>Actinomycetota</taxon>
        <taxon>Actinomycetes</taxon>
        <taxon>Kitasatosporales</taxon>
        <taxon>Streptomycetaceae</taxon>
        <taxon>Streptomyces</taxon>
    </lineage>
</organism>
<accession>A0ABU0NJB5</accession>
<evidence type="ECO:0000313" key="2">
    <source>
        <dbReference type="EMBL" id="MDQ0578908.1"/>
    </source>
</evidence>
<keyword evidence="3" id="KW-1185">Reference proteome</keyword>
<protein>
    <submittedName>
        <fullName evidence="2">Cobalamin biosynthesis Mg chelatase CobN</fullName>
    </submittedName>
</protein>
<gene>
    <name evidence="2" type="ORF">QF030_001086</name>
</gene>
<feature type="compositionally biased region" description="Polar residues" evidence="1">
    <location>
        <begin position="61"/>
        <end position="76"/>
    </location>
</feature>
<dbReference type="Proteomes" id="UP001230654">
    <property type="component" value="Unassembled WGS sequence"/>
</dbReference>
<feature type="compositionally biased region" description="Low complexity" evidence="1">
    <location>
        <begin position="30"/>
        <end position="55"/>
    </location>
</feature>
<comment type="caution">
    <text evidence="2">The sequence shown here is derived from an EMBL/GenBank/DDBJ whole genome shotgun (WGS) entry which is preliminary data.</text>
</comment>
<proteinExistence type="predicted"/>
<evidence type="ECO:0000256" key="1">
    <source>
        <dbReference type="SAM" id="MobiDB-lite"/>
    </source>
</evidence>
<feature type="compositionally biased region" description="Basic and acidic residues" evidence="1">
    <location>
        <begin position="1"/>
        <end position="11"/>
    </location>
</feature>
<name>A0ABU0NJB5_STRRH</name>